<evidence type="ECO:0000256" key="2">
    <source>
        <dbReference type="SAM" id="MobiDB-lite"/>
    </source>
</evidence>
<comment type="caution">
    <text evidence="3">The sequence shown here is derived from an EMBL/GenBank/DDBJ whole genome shotgun (WGS) entry which is preliminary data.</text>
</comment>
<feature type="region of interest" description="Disordered" evidence="2">
    <location>
        <begin position="1"/>
        <end position="62"/>
    </location>
</feature>
<dbReference type="EMBL" id="JBANAX010000637">
    <property type="protein sequence ID" value="KAL1199765.1"/>
    <property type="molecule type" value="Genomic_DNA"/>
</dbReference>
<dbReference type="Proteomes" id="UP001558713">
    <property type="component" value="Unassembled WGS sequence"/>
</dbReference>
<evidence type="ECO:0000256" key="1">
    <source>
        <dbReference type="SAM" id="Coils"/>
    </source>
</evidence>
<accession>A0ABD1AJ87</accession>
<name>A0ABD1AJ87_CARAN</name>
<keyword evidence="4" id="KW-1185">Reference proteome</keyword>
<feature type="coiled-coil region" evidence="1">
    <location>
        <begin position="71"/>
        <end position="105"/>
    </location>
</feature>
<dbReference type="PANTHER" id="PTHR37740">
    <property type="entry name" value="OS02G0193500 PROTEIN"/>
    <property type="match status" value="1"/>
</dbReference>
<dbReference type="PANTHER" id="PTHR37740:SF1">
    <property type="entry name" value="OS02G0193500 PROTEIN"/>
    <property type="match status" value="1"/>
</dbReference>
<sequence>MQNSKIPPFSESKRKKIPTPKQPLTQLPPRIGKKSSTKNKSEQVHAISHQFELSNSDSSPGNEYRALRRKYLMLEEDSFALEKELKEAQDEVKALEDEKLELLDKLVVMEGLVDP</sequence>
<evidence type="ECO:0000313" key="4">
    <source>
        <dbReference type="Proteomes" id="UP001558713"/>
    </source>
</evidence>
<organism evidence="3 4">
    <name type="scientific">Cardamine amara subsp. amara</name>
    <dbReference type="NCBI Taxonomy" id="228776"/>
    <lineage>
        <taxon>Eukaryota</taxon>
        <taxon>Viridiplantae</taxon>
        <taxon>Streptophyta</taxon>
        <taxon>Embryophyta</taxon>
        <taxon>Tracheophyta</taxon>
        <taxon>Spermatophyta</taxon>
        <taxon>Magnoliopsida</taxon>
        <taxon>eudicotyledons</taxon>
        <taxon>Gunneridae</taxon>
        <taxon>Pentapetalae</taxon>
        <taxon>rosids</taxon>
        <taxon>malvids</taxon>
        <taxon>Brassicales</taxon>
        <taxon>Brassicaceae</taxon>
        <taxon>Cardamineae</taxon>
        <taxon>Cardamine</taxon>
    </lineage>
</organism>
<protein>
    <submittedName>
        <fullName evidence="3">Uncharacterized protein</fullName>
    </submittedName>
</protein>
<keyword evidence="1" id="KW-0175">Coiled coil</keyword>
<evidence type="ECO:0000313" key="3">
    <source>
        <dbReference type="EMBL" id="KAL1199765.1"/>
    </source>
</evidence>
<proteinExistence type="predicted"/>
<dbReference type="AlphaFoldDB" id="A0ABD1AJ87"/>
<reference evidence="3 4" key="1">
    <citation type="submission" date="2024-04" db="EMBL/GenBank/DDBJ databases">
        <title>Genome assembly C_amara_ONT_v2.</title>
        <authorList>
            <person name="Yant L."/>
            <person name="Moore C."/>
            <person name="Slenker M."/>
        </authorList>
    </citation>
    <scope>NUCLEOTIDE SEQUENCE [LARGE SCALE GENOMIC DNA]</scope>
    <source>
        <tissue evidence="3">Leaf</tissue>
    </source>
</reference>
<gene>
    <name evidence="3" type="ORF">V5N11_013030</name>
</gene>
<feature type="compositionally biased region" description="Polar residues" evidence="2">
    <location>
        <begin position="51"/>
        <end position="61"/>
    </location>
</feature>